<organism evidence="2 3">
    <name type="scientific">Muraenolepis orangiensis</name>
    <name type="common">Patagonian moray cod</name>
    <dbReference type="NCBI Taxonomy" id="630683"/>
    <lineage>
        <taxon>Eukaryota</taxon>
        <taxon>Metazoa</taxon>
        <taxon>Chordata</taxon>
        <taxon>Craniata</taxon>
        <taxon>Vertebrata</taxon>
        <taxon>Euteleostomi</taxon>
        <taxon>Actinopterygii</taxon>
        <taxon>Neopterygii</taxon>
        <taxon>Teleostei</taxon>
        <taxon>Neoteleostei</taxon>
        <taxon>Acanthomorphata</taxon>
        <taxon>Zeiogadaria</taxon>
        <taxon>Gadariae</taxon>
        <taxon>Gadiformes</taxon>
        <taxon>Muraenolepidoidei</taxon>
        <taxon>Muraenolepididae</taxon>
        <taxon>Muraenolepis</taxon>
    </lineage>
</organism>
<evidence type="ECO:0000313" key="3">
    <source>
        <dbReference type="Proteomes" id="UP001148018"/>
    </source>
</evidence>
<name>A0A9Q0EQT7_9TELE</name>
<reference evidence="2" key="1">
    <citation type="submission" date="2022-07" db="EMBL/GenBank/DDBJ databases">
        <title>Chromosome-level genome of Muraenolepis orangiensis.</title>
        <authorList>
            <person name="Kim J."/>
        </authorList>
    </citation>
    <scope>NUCLEOTIDE SEQUENCE</scope>
    <source>
        <strain evidence="2">KU_S4_2022</strain>
        <tissue evidence="2">Muscle</tissue>
    </source>
</reference>
<dbReference type="AlphaFoldDB" id="A0A9Q0EQT7"/>
<comment type="caution">
    <text evidence="2">The sequence shown here is derived from an EMBL/GenBank/DDBJ whole genome shotgun (WGS) entry which is preliminary data.</text>
</comment>
<feature type="region of interest" description="Disordered" evidence="1">
    <location>
        <begin position="1"/>
        <end position="86"/>
    </location>
</feature>
<feature type="compositionally biased region" description="Low complexity" evidence="1">
    <location>
        <begin position="57"/>
        <end position="76"/>
    </location>
</feature>
<feature type="compositionally biased region" description="Polar residues" evidence="1">
    <location>
        <begin position="1"/>
        <end position="12"/>
    </location>
</feature>
<gene>
    <name evidence="2" type="ORF">NHX12_023367</name>
</gene>
<evidence type="ECO:0000313" key="2">
    <source>
        <dbReference type="EMBL" id="KAJ3608837.1"/>
    </source>
</evidence>
<dbReference type="EMBL" id="JANIIK010000039">
    <property type="protein sequence ID" value="KAJ3608837.1"/>
    <property type="molecule type" value="Genomic_DNA"/>
</dbReference>
<sequence length="131" mass="13971">MFMNGLQQSPRSCRSPLGPPHFPTVHSGNISSRALRAQPNMAADTSTNTPALPDMPPVTLSTPSPVPAAPTHAVTHTHTRMDLSRQRQLRQGGVAWVEADSLTPYEAVPPGTPGVSVRLCVKDARCAQSKL</sequence>
<protein>
    <submittedName>
        <fullName evidence="2">Uncharacterized protein</fullName>
    </submittedName>
</protein>
<evidence type="ECO:0000256" key="1">
    <source>
        <dbReference type="SAM" id="MobiDB-lite"/>
    </source>
</evidence>
<proteinExistence type="predicted"/>
<dbReference type="Proteomes" id="UP001148018">
    <property type="component" value="Unassembled WGS sequence"/>
</dbReference>
<keyword evidence="3" id="KW-1185">Reference proteome</keyword>
<accession>A0A9Q0EQT7</accession>